<dbReference type="InterPro" id="IPR029016">
    <property type="entry name" value="GAF-like_dom_sf"/>
</dbReference>
<dbReference type="InterPro" id="IPR003607">
    <property type="entry name" value="HD/PDEase_dom"/>
</dbReference>
<reference evidence="2 3" key="1">
    <citation type="journal article" date="2015" name="Genome Announc.">
        <title>Draft Genome Sequence of the Thermophile Thermus filiformis ATCC 43280, Producer of Carotenoid-(Di)glucoside-Branched Fatty Acid (Di)esters and Source of Hyperthermostable Enzymes of Biotechnological Interest.</title>
        <authorList>
            <person name="Mandelli F."/>
            <person name="Oliveira Ramires B."/>
            <person name="Couger M.B."/>
            <person name="Paixao D.A."/>
            <person name="Camilo C.M."/>
            <person name="Polikarpov I."/>
            <person name="Prade R."/>
            <person name="Riano-Pachon D.M."/>
            <person name="Squina F.M."/>
        </authorList>
    </citation>
    <scope>NUCLEOTIDE SEQUENCE [LARGE SCALE GENOMIC DNA]</scope>
    <source>
        <strain evidence="2 3">ATCC 43280</strain>
    </source>
</reference>
<proteinExistence type="predicted"/>
<keyword evidence="3" id="KW-1185">Reference proteome</keyword>
<dbReference type="InterPro" id="IPR052020">
    <property type="entry name" value="Cyclic_di-GMP/3'3'-cGAMP_PDE"/>
</dbReference>
<dbReference type="SUPFAM" id="SSF55781">
    <property type="entry name" value="GAF domain-like"/>
    <property type="match status" value="2"/>
</dbReference>
<accession>A0A0A2WMC3</accession>
<dbReference type="Gene3D" id="3.30.450.40">
    <property type="match status" value="2"/>
</dbReference>
<dbReference type="InterPro" id="IPR003018">
    <property type="entry name" value="GAF"/>
</dbReference>
<evidence type="ECO:0000313" key="3">
    <source>
        <dbReference type="Proteomes" id="UP000030364"/>
    </source>
</evidence>
<organism evidence="2 3">
    <name type="scientific">Thermus filiformis</name>
    <dbReference type="NCBI Taxonomy" id="276"/>
    <lineage>
        <taxon>Bacteria</taxon>
        <taxon>Thermotogati</taxon>
        <taxon>Deinococcota</taxon>
        <taxon>Deinococci</taxon>
        <taxon>Thermales</taxon>
        <taxon>Thermaceae</taxon>
        <taxon>Thermus</taxon>
    </lineage>
</organism>
<dbReference type="SMART" id="SM00065">
    <property type="entry name" value="GAF"/>
    <property type="match status" value="2"/>
</dbReference>
<evidence type="ECO:0000259" key="1">
    <source>
        <dbReference type="PROSITE" id="PS51832"/>
    </source>
</evidence>
<dbReference type="PANTHER" id="PTHR45228:SF8">
    <property type="entry name" value="TWO-COMPONENT RESPONSE REGULATOR-RELATED"/>
    <property type="match status" value="1"/>
</dbReference>
<dbReference type="Pfam" id="PF13487">
    <property type="entry name" value="HD_5"/>
    <property type="match status" value="1"/>
</dbReference>
<dbReference type="EMBL" id="JPSL02000038">
    <property type="protein sequence ID" value="KGQ20963.2"/>
    <property type="molecule type" value="Genomic_DNA"/>
</dbReference>
<evidence type="ECO:0000313" key="2">
    <source>
        <dbReference type="EMBL" id="KGQ20963.2"/>
    </source>
</evidence>
<dbReference type="AlphaFoldDB" id="A0A0A2WMC3"/>
<feature type="domain" description="HD-GYP" evidence="1">
    <location>
        <begin position="344"/>
        <end position="527"/>
    </location>
</feature>
<dbReference type="SUPFAM" id="SSF109604">
    <property type="entry name" value="HD-domain/PDEase-like"/>
    <property type="match status" value="1"/>
</dbReference>
<name>A0A0A2WMC3_THEFI</name>
<sequence>MRQEVGRAQERERSLVLSQAWELFRGVETPQALLRLVVEVTQRHLQASTVLLGLYRKEEDVLEVVAGAGRRAGLALGRRLKRGEGISWRVLETDGPVYVPNVLLEPQAVFFSGAPEPAAYLGVPLKDGEGRTIGVLSADTAGAGGEIPPEDRAWLQTMAQVAGAHLARLMALEEARRQAENYKALLELSAGLEALQDPLAMAERALAVLLRLTPYEAGALYRLEGEEIRPVVLSGAYPPDFPRLYDLYPVRLGEGVLGESLALGRPLYVEDYARFPRGLPPYAQSGLKSAMLMPLRPRGALWGVLAVGSFRAVIPYRKEDEALLFSVAGRMEKALERALYQEELRQTRDAVLEALGRVLEYRDLETRGHTDRVVALTLRLGEALGFKDLEALRLGAFLHDLGKLAIPDSILLKPAPLSTGEWRVVKTHPELGYEMLKELGFLPEAALNVVLYHHERYDGTGYPFGLKGEEIPLEARIFAVADVWDALLSERPYKRAWTEEEALNELRAQAGRSLDPEVVGKFLEMKR</sequence>
<dbReference type="STRING" id="276.THFILI_05430"/>
<gene>
    <name evidence="2" type="ORF">THFILI_05430</name>
</gene>
<dbReference type="CDD" id="cd00077">
    <property type="entry name" value="HDc"/>
    <property type="match status" value="1"/>
</dbReference>
<dbReference type="PANTHER" id="PTHR45228">
    <property type="entry name" value="CYCLIC DI-GMP PHOSPHODIESTERASE TM_0186-RELATED"/>
    <property type="match status" value="1"/>
</dbReference>
<dbReference type="PROSITE" id="PS51832">
    <property type="entry name" value="HD_GYP"/>
    <property type="match status" value="1"/>
</dbReference>
<protein>
    <submittedName>
        <fullName evidence="2">Phosphohydrolase</fullName>
    </submittedName>
</protein>
<dbReference type="InterPro" id="IPR037522">
    <property type="entry name" value="HD_GYP_dom"/>
</dbReference>
<dbReference type="Gene3D" id="1.10.3210.10">
    <property type="entry name" value="Hypothetical protein af1432"/>
    <property type="match status" value="1"/>
</dbReference>
<dbReference type="Proteomes" id="UP000030364">
    <property type="component" value="Unassembled WGS sequence"/>
</dbReference>
<dbReference type="Pfam" id="PF13185">
    <property type="entry name" value="GAF_2"/>
    <property type="match status" value="2"/>
</dbReference>
<dbReference type="SMART" id="SM00471">
    <property type="entry name" value="HDc"/>
    <property type="match status" value="1"/>
</dbReference>
<dbReference type="GO" id="GO:0016787">
    <property type="term" value="F:hydrolase activity"/>
    <property type="evidence" value="ECO:0007669"/>
    <property type="project" value="UniProtKB-KW"/>
</dbReference>
<comment type="caution">
    <text evidence="2">The sequence shown here is derived from an EMBL/GenBank/DDBJ whole genome shotgun (WGS) entry which is preliminary data.</text>
</comment>